<dbReference type="SUPFAM" id="SSF111369">
    <property type="entry name" value="HlyD-like secretion proteins"/>
    <property type="match status" value="1"/>
</dbReference>
<feature type="domain" description="CusB-like beta-barrel" evidence="4">
    <location>
        <begin position="266"/>
        <end position="334"/>
    </location>
</feature>
<dbReference type="Proteomes" id="UP000012429">
    <property type="component" value="Unassembled WGS sequence"/>
</dbReference>
<organism evidence="6 7">
    <name type="scientific">Rhizobium freirei PRF 81</name>
    <dbReference type="NCBI Taxonomy" id="363754"/>
    <lineage>
        <taxon>Bacteria</taxon>
        <taxon>Pseudomonadati</taxon>
        <taxon>Pseudomonadota</taxon>
        <taxon>Alphaproteobacteria</taxon>
        <taxon>Hyphomicrobiales</taxon>
        <taxon>Rhizobiaceae</taxon>
        <taxon>Rhizobium/Agrobacterium group</taxon>
        <taxon>Rhizobium</taxon>
    </lineage>
</organism>
<keyword evidence="3" id="KW-0732">Signal</keyword>
<dbReference type="STRING" id="363754.RHSP_80349"/>
<reference evidence="6 7" key="1">
    <citation type="journal article" date="2012" name="BMC Genomics">
        <title>Genomic basis of broad host range and environmental adaptability of Rhizobium tropici CIAT 899 and Rhizobium sp. PRF 81 which are used in inoculants for common bean (Phaseolus vulgaris L.).</title>
        <authorList>
            <person name="Ormeno-Orrillo E."/>
            <person name="Menna P."/>
            <person name="Almeida L.G."/>
            <person name="Ollero F.J."/>
            <person name="Nicolas M.F."/>
            <person name="Pains Rodrigues E."/>
            <person name="Shigueyoshi Nakatani A."/>
            <person name="Silva Batista J.S."/>
            <person name="Oliveira Chueire L.M."/>
            <person name="Souza R.C."/>
            <person name="Ribeiro Vasconcelos A.T."/>
            <person name="Megias M."/>
            <person name="Hungria M."/>
            <person name="Martinez-Romero E."/>
        </authorList>
    </citation>
    <scope>NUCLEOTIDE SEQUENCE [LARGE SCALE GENOMIC DNA]</scope>
    <source>
        <strain evidence="6 7">PRF 81</strain>
    </source>
</reference>
<dbReference type="GO" id="GO:0015562">
    <property type="term" value="F:efflux transmembrane transporter activity"/>
    <property type="evidence" value="ECO:0007669"/>
    <property type="project" value="TreeGrafter"/>
</dbReference>
<evidence type="ECO:0000259" key="4">
    <source>
        <dbReference type="Pfam" id="PF25954"/>
    </source>
</evidence>
<feature type="signal peptide" evidence="3">
    <location>
        <begin position="1"/>
        <end position="49"/>
    </location>
</feature>
<dbReference type="InterPro" id="IPR058637">
    <property type="entry name" value="YknX-like_C"/>
</dbReference>
<keyword evidence="2" id="KW-0175">Coiled coil</keyword>
<dbReference type="AlphaFoldDB" id="N6V9H5"/>
<evidence type="ECO:0000259" key="5">
    <source>
        <dbReference type="Pfam" id="PF25989"/>
    </source>
</evidence>
<proteinExistence type="inferred from homology"/>
<evidence type="ECO:0000256" key="3">
    <source>
        <dbReference type="SAM" id="SignalP"/>
    </source>
</evidence>
<evidence type="ECO:0000313" key="7">
    <source>
        <dbReference type="Proteomes" id="UP000012429"/>
    </source>
</evidence>
<sequence length="419" mass="43687">MIPVFATENSEIPLTNCRTGTGRMASTPFRLLSMTAILLSLLTAPAALADEPVVTKPKQNLPAIVITTAATRKLTDKVVATGTVKAVEEVYIQPQVDGLSIRTLDADVGDKVEANSTLATLNDDALVLQKSQMQATRAKGEASLAQLHAQLTEARANAEEAELQRVRAVAMGAKGTMSTSSVEQANAAAAANKAREASAEQAIAVAEADLKVTDSQIADTDLKLARTGIKTPVAGTVASRSARVGAIASGNGDPLFTIIRNSQLELVVDVSESDITKIAVGQKARISLSGSREKLAGTIRLVAPIVDSVTRLGAVHISIDDGEKARAGMYGSAEIIIRQEEGVALPLTAVNTDENGSSARKVENGVVKFVNVETGIQDGAYIEILKGLKAGDDVVAKAGAYVRDGDRITPVRDASQASN</sequence>
<dbReference type="InterPro" id="IPR058792">
    <property type="entry name" value="Beta-barrel_RND_2"/>
</dbReference>
<gene>
    <name evidence="6" type="ORF">RHSP_80349</name>
</gene>
<dbReference type="Gene3D" id="2.40.50.100">
    <property type="match status" value="1"/>
</dbReference>
<evidence type="ECO:0000313" key="6">
    <source>
        <dbReference type="EMBL" id="ENN89861.1"/>
    </source>
</evidence>
<dbReference type="Gene3D" id="2.40.30.170">
    <property type="match status" value="1"/>
</dbReference>
<protein>
    <submittedName>
        <fullName evidence="6">Uncharacterized protein</fullName>
    </submittedName>
</protein>
<dbReference type="Pfam" id="PF25989">
    <property type="entry name" value="YknX_C"/>
    <property type="match status" value="1"/>
</dbReference>
<dbReference type="EMBL" id="AQHN01000001">
    <property type="protein sequence ID" value="ENN89861.1"/>
    <property type="molecule type" value="Genomic_DNA"/>
</dbReference>
<feature type="chain" id="PRO_5004126456" evidence="3">
    <location>
        <begin position="50"/>
        <end position="419"/>
    </location>
</feature>
<evidence type="ECO:0000256" key="1">
    <source>
        <dbReference type="ARBA" id="ARBA00009477"/>
    </source>
</evidence>
<dbReference type="Gene3D" id="2.40.420.20">
    <property type="match status" value="1"/>
</dbReference>
<keyword evidence="7" id="KW-1185">Reference proteome</keyword>
<dbReference type="GO" id="GO:1990281">
    <property type="term" value="C:efflux pump complex"/>
    <property type="evidence" value="ECO:0007669"/>
    <property type="project" value="TreeGrafter"/>
</dbReference>
<dbReference type="InterPro" id="IPR006143">
    <property type="entry name" value="RND_pump_MFP"/>
</dbReference>
<evidence type="ECO:0000256" key="2">
    <source>
        <dbReference type="SAM" id="Coils"/>
    </source>
</evidence>
<feature type="domain" description="YknX-like C-terminal permuted SH3-like" evidence="5">
    <location>
        <begin position="343"/>
        <end position="409"/>
    </location>
</feature>
<comment type="caution">
    <text evidence="6">The sequence shown here is derived from an EMBL/GenBank/DDBJ whole genome shotgun (WGS) entry which is preliminary data.</text>
</comment>
<dbReference type="PATRIC" id="fig|363754.4.peg.78"/>
<dbReference type="PANTHER" id="PTHR30469">
    <property type="entry name" value="MULTIDRUG RESISTANCE PROTEIN MDTA"/>
    <property type="match status" value="1"/>
</dbReference>
<dbReference type="PANTHER" id="PTHR30469:SF15">
    <property type="entry name" value="HLYD FAMILY OF SECRETION PROTEINS"/>
    <property type="match status" value="1"/>
</dbReference>
<dbReference type="Pfam" id="PF25954">
    <property type="entry name" value="Beta-barrel_RND_2"/>
    <property type="match status" value="1"/>
</dbReference>
<feature type="coiled-coil region" evidence="2">
    <location>
        <begin position="144"/>
        <end position="171"/>
    </location>
</feature>
<name>N6V9H5_9HYPH</name>
<comment type="similarity">
    <text evidence="1">Belongs to the membrane fusion protein (MFP) (TC 8.A.1) family.</text>
</comment>
<dbReference type="Gene3D" id="1.10.287.470">
    <property type="entry name" value="Helix hairpin bin"/>
    <property type="match status" value="1"/>
</dbReference>
<dbReference type="NCBIfam" id="TIGR01730">
    <property type="entry name" value="RND_mfp"/>
    <property type="match status" value="1"/>
</dbReference>
<accession>N6V9H5</accession>